<keyword evidence="1" id="KW-0732">Signal</keyword>
<gene>
    <name evidence="2" type="ORF">THAR02_07280</name>
</gene>
<feature type="chain" id="PRO_5002531118" description="SSCRP protein" evidence="1">
    <location>
        <begin position="19"/>
        <end position="116"/>
    </location>
</feature>
<comment type="caution">
    <text evidence="2">The sequence shown here is derived from an EMBL/GenBank/DDBJ whole genome shotgun (WGS) entry which is preliminary data.</text>
</comment>
<sequence>MRSAIWTVALFFPAWVAAEKYVLWNSQTCEDQVEDGISFSRYATYNNAVDCFDFVDNAVAGSVSQSVDTVCQVYTGTGCSGQEVQLTCTANNLFQPNICCTDTPQGVKSLRCQDQQ</sequence>
<dbReference type="EMBL" id="JOKZ01000241">
    <property type="protein sequence ID" value="KKP00624.1"/>
    <property type="molecule type" value="Genomic_DNA"/>
</dbReference>
<evidence type="ECO:0008006" key="4">
    <source>
        <dbReference type="Google" id="ProtNLM"/>
    </source>
</evidence>
<proteinExistence type="predicted"/>
<dbReference type="Proteomes" id="UP000034112">
    <property type="component" value="Unassembled WGS sequence"/>
</dbReference>
<organism evidence="2 3">
    <name type="scientific">Trichoderma harzianum</name>
    <name type="common">Hypocrea lixii</name>
    <dbReference type="NCBI Taxonomy" id="5544"/>
    <lineage>
        <taxon>Eukaryota</taxon>
        <taxon>Fungi</taxon>
        <taxon>Dikarya</taxon>
        <taxon>Ascomycota</taxon>
        <taxon>Pezizomycotina</taxon>
        <taxon>Sordariomycetes</taxon>
        <taxon>Hypocreomycetidae</taxon>
        <taxon>Hypocreales</taxon>
        <taxon>Hypocreaceae</taxon>
        <taxon>Trichoderma</taxon>
    </lineage>
</organism>
<evidence type="ECO:0000313" key="3">
    <source>
        <dbReference type="Proteomes" id="UP000034112"/>
    </source>
</evidence>
<dbReference type="OrthoDB" id="4874489at2759"/>
<name>A0A0G0A663_TRIHA</name>
<feature type="signal peptide" evidence="1">
    <location>
        <begin position="1"/>
        <end position="18"/>
    </location>
</feature>
<accession>A0A0G0A663</accession>
<reference evidence="3" key="1">
    <citation type="journal article" date="2015" name="Genome Announc.">
        <title>Draft whole-genome sequence of the biocontrol agent Trichoderma harzianum T6776.</title>
        <authorList>
            <person name="Baroncelli R."/>
            <person name="Piaggeschi G."/>
            <person name="Fiorini L."/>
            <person name="Bertolini E."/>
            <person name="Zapparata A."/>
            <person name="Pe M.E."/>
            <person name="Sarrocco S."/>
            <person name="Vannacci G."/>
        </authorList>
    </citation>
    <scope>NUCLEOTIDE SEQUENCE [LARGE SCALE GENOMIC DNA]</scope>
    <source>
        <strain evidence="3">T6776</strain>
    </source>
</reference>
<dbReference type="OMA" id="WNSQTCE"/>
<evidence type="ECO:0000256" key="1">
    <source>
        <dbReference type="SAM" id="SignalP"/>
    </source>
</evidence>
<dbReference type="AlphaFoldDB" id="A0A0G0A663"/>
<protein>
    <recommendedName>
        <fullName evidence="4">SSCRP protein</fullName>
    </recommendedName>
</protein>
<evidence type="ECO:0000313" key="2">
    <source>
        <dbReference type="EMBL" id="KKP00624.1"/>
    </source>
</evidence>